<gene>
    <name evidence="1" type="ORF">AAG570_009798</name>
</gene>
<keyword evidence="2" id="KW-1185">Reference proteome</keyword>
<accession>A0ABD0YQ60</accession>
<proteinExistence type="predicted"/>
<sequence length="241" mass="26742">MVSKRRNMFYENKKQETTEIAPLRKGVFGSYVVVNGPVVLRQQLTAVVTPITPLKIANNSDAGPFGPKDASKVVSTIDGIIKADRYLLFSSDETFSSVDSFLVIENFLLISGVWCGTQVSSPVTTYSRLGSACNNSRRKGVPRWRDAMCSVVLGLLRFGENRPQSGTYFLESLRRFSFPAYPPAERRYTFSSIKFCTAALTILGARHSDDAVINCVRCQGVVVVHDRVLAPERARFSERAT</sequence>
<organism evidence="1 2">
    <name type="scientific">Ranatra chinensis</name>
    <dbReference type="NCBI Taxonomy" id="642074"/>
    <lineage>
        <taxon>Eukaryota</taxon>
        <taxon>Metazoa</taxon>
        <taxon>Ecdysozoa</taxon>
        <taxon>Arthropoda</taxon>
        <taxon>Hexapoda</taxon>
        <taxon>Insecta</taxon>
        <taxon>Pterygota</taxon>
        <taxon>Neoptera</taxon>
        <taxon>Paraneoptera</taxon>
        <taxon>Hemiptera</taxon>
        <taxon>Heteroptera</taxon>
        <taxon>Panheteroptera</taxon>
        <taxon>Nepomorpha</taxon>
        <taxon>Nepidae</taxon>
        <taxon>Ranatrinae</taxon>
        <taxon>Ranatra</taxon>
    </lineage>
</organism>
<name>A0ABD0YQ60_9HEMI</name>
<protein>
    <submittedName>
        <fullName evidence="1">Uncharacterized protein</fullName>
    </submittedName>
</protein>
<dbReference type="Proteomes" id="UP001558652">
    <property type="component" value="Unassembled WGS sequence"/>
</dbReference>
<dbReference type="AlphaFoldDB" id="A0ABD0YQ60"/>
<evidence type="ECO:0000313" key="1">
    <source>
        <dbReference type="EMBL" id="KAL1138106.1"/>
    </source>
</evidence>
<dbReference type="EMBL" id="JBFDAA010000004">
    <property type="protein sequence ID" value="KAL1138106.1"/>
    <property type="molecule type" value="Genomic_DNA"/>
</dbReference>
<comment type="caution">
    <text evidence="1">The sequence shown here is derived from an EMBL/GenBank/DDBJ whole genome shotgun (WGS) entry which is preliminary data.</text>
</comment>
<reference evidence="1 2" key="1">
    <citation type="submission" date="2024-07" db="EMBL/GenBank/DDBJ databases">
        <title>Chromosome-level genome assembly of the water stick insect Ranatra chinensis (Heteroptera: Nepidae).</title>
        <authorList>
            <person name="Liu X."/>
        </authorList>
    </citation>
    <scope>NUCLEOTIDE SEQUENCE [LARGE SCALE GENOMIC DNA]</scope>
    <source>
        <strain evidence="1">Cailab_2021Rc</strain>
        <tissue evidence="1">Muscle</tissue>
    </source>
</reference>
<evidence type="ECO:0000313" key="2">
    <source>
        <dbReference type="Proteomes" id="UP001558652"/>
    </source>
</evidence>